<dbReference type="Proteomes" id="UP000479710">
    <property type="component" value="Unassembled WGS sequence"/>
</dbReference>
<dbReference type="AlphaFoldDB" id="A0A6G1E941"/>
<name>A0A6G1E941_9ORYZ</name>
<gene>
    <name evidence="1" type="ORF">E2562_011376</name>
</gene>
<comment type="caution">
    <text evidence="1">The sequence shown here is derived from an EMBL/GenBank/DDBJ whole genome shotgun (WGS) entry which is preliminary data.</text>
</comment>
<proteinExistence type="predicted"/>
<reference evidence="1 2" key="1">
    <citation type="submission" date="2019-11" db="EMBL/GenBank/DDBJ databases">
        <title>Whole genome sequence of Oryza granulata.</title>
        <authorList>
            <person name="Li W."/>
        </authorList>
    </citation>
    <scope>NUCLEOTIDE SEQUENCE [LARGE SCALE GENOMIC DNA]</scope>
    <source>
        <strain evidence="2">cv. Menghai</strain>
        <tissue evidence="1">Leaf</tissue>
    </source>
</reference>
<protein>
    <submittedName>
        <fullName evidence="1">Uncharacterized protein</fullName>
    </submittedName>
</protein>
<accession>A0A6G1E941</accession>
<evidence type="ECO:0000313" key="1">
    <source>
        <dbReference type="EMBL" id="KAF0921625.1"/>
    </source>
</evidence>
<organism evidence="1 2">
    <name type="scientific">Oryza meyeriana var. granulata</name>
    <dbReference type="NCBI Taxonomy" id="110450"/>
    <lineage>
        <taxon>Eukaryota</taxon>
        <taxon>Viridiplantae</taxon>
        <taxon>Streptophyta</taxon>
        <taxon>Embryophyta</taxon>
        <taxon>Tracheophyta</taxon>
        <taxon>Spermatophyta</taxon>
        <taxon>Magnoliopsida</taxon>
        <taxon>Liliopsida</taxon>
        <taxon>Poales</taxon>
        <taxon>Poaceae</taxon>
        <taxon>BOP clade</taxon>
        <taxon>Oryzoideae</taxon>
        <taxon>Oryzeae</taxon>
        <taxon>Oryzinae</taxon>
        <taxon>Oryza</taxon>
        <taxon>Oryza meyeriana</taxon>
    </lineage>
</organism>
<sequence>MTASVAGSSTISYVFIRKGGGAVATPAVLTPLLTAACAAAVGGATAVITVPAAAAAATPTSMRVAGPDQCQYSNQQLESSTSTTAQTLMQVRELGVDVLLDGDVADFQDSFH</sequence>
<dbReference type="EMBL" id="SPHZ02000004">
    <property type="protein sequence ID" value="KAF0921625.1"/>
    <property type="molecule type" value="Genomic_DNA"/>
</dbReference>
<evidence type="ECO:0000313" key="2">
    <source>
        <dbReference type="Proteomes" id="UP000479710"/>
    </source>
</evidence>
<keyword evidence="2" id="KW-1185">Reference proteome</keyword>